<accession>A0A9W6D1W3</accession>
<keyword evidence="2" id="KW-1185">Reference proteome</keyword>
<comment type="caution">
    <text evidence="1">The sequence shown here is derived from an EMBL/GenBank/DDBJ whole genome shotgun (WGS) entry which is preliminary data.</text>
</comment>
<evidence type="ECO:0000313" key="2">
    <source>
        <dbReference type="Proteomes" id="UP001144372"/>
    </source>
</evidence>
<evidence type="ECO:0000313" key="1">
    <source>
        <dbReference type="EMBL" id="GLI33444.1"/>
    </source>
</evidence>
<sequence>MAEGKGINGWKIEGNRGISDVKSFTDFVEWHARTMEVYGWLCEASHLRRWIPELRNSCDDSSASRDNFITSFR</sequence>
<dbReference type="AlphaFoldDB" id="A0A9W6D1W3"/>
<dbReference type="EMBL" id="BSDR01000001">
    <property type="protein sequence ID" value="GLI33444.1"/>
    <property type="molecule type" value="Genomic_DNA"/>
</dbReference>
<gene>
    <name evidence="1" type="ORF">DAMNIGENAA_08770</name>
</gene>
<organism evidence="1 2">
    <name type="scientific">Desulforhabdus amnigena</name>
    <dbReference type="NCBI Taxonomy" id="40218"/>
    <lineage>
        <taxon>Bacteria</taxon>
        <taxon>Pseudomonadati</taxon>
        <taxon>Thermodesulfobacteriota</taxon>
        <taxon>Syntrophobacteria</taxon>
        <taxon>Syntrophobacterales</taxon>
        <taxon>Syntrophobacteraceae</taxon>
        <taxon>Desulforhabdus</taxon>
    </lineage>
</organism>
<proteinExistence type="predicted"/>
<name>A0A9W6D1W3_9BACT</name>
<reference evidence="1" key="1">
    <citation type="submission" date="2022-12" db="EMBL/GenBank/DDBJ databases">
        <title>Reference genome sequencing for broad-spectrum identification of bacterial and archaeal isolates by mass spectrometry.</title>
        <authorList>
            <person name="Sekiguchi Y."/>
            <person name="Tourlousse D.M."/>
        </authorList>
    </citation>
    <scope>NUCLEOTIDE SEQUENCE</scope>
    <source>
        <strain evidence="1">ASRB1</strain>
    </source>
</reference>
<protein>
    <submittedName>
        <fullName evidence="1">Uncharacterized protein</fullName>
    </submittedName>
</protein>
<dbReference type="Proteomes" id="UP001144372">
    <property type="component" value="Unassembled WGS sequence"/>
</dbReference>